<dbReference type="Gene3D" id="1.10.260.40">
    <property type="entry name" value="lambda repressor-like DNA-binding domains"/>
    <property type="match status" value="1"/>
</dbReference>
<protein>
    <submittedName>
        <fullName evidence="4">Helix-turn-helix domain-containing protein</fullName>
    </submittedName>
</protein>
<dbReference type="CDD" id="cd02209">
    <property type="entry name" value="cupin_XRE_C"/>
    <property type="match status" value="1"/>
</dbReference>
<accession>A0A8J6TDU6</accession>
<dbReference type="InterPro" id="IPR010982">
    <property type="entry name" value="Lambda_DNA-bd_dom_sf"/>
</dbReference>
<dbReference type="GO" id="GO:0005829">
    <property type="term" value="C:cytosol"/>
    <property type="evidence" value="ECO:0007669"/>
    <property type="project" value="TreeGrafter"/>
</dbReference>
<dbReference type="PANTHER" id="PTHR46797">
    <property type="entry name" value="HTH-TYPE TRANSCRIPTIONAL REGULATOR"/>
    <property type="match status" value="1"/>
</dbReference>
<organism evidence="4 5">
    <name type="scientific">Candidatus Desulfolinea nitratireducens</name>
    <dbReference type="NCBI Taxonomy" id="2841698"/>
    <lineage>
        <taxon>Bacteria</taxon>
        <taxon>Bacillati</taxon>
        <taxon>Chloroflexota</taxon>
        <taxon>Anaerolineae</taxon>
        <taxon>Anaerolineales</taxon>
        <taxon>Anaerolineales incertae sedis</taxon>
        <taxon>Candidatus Desulfolinea</taxon>
    </lineage>
</organism>
<feature type="domain" description="HTH cro/C1-type" evidence="3">
    <location>
        <begin position="17"/>
        <end position="71"/>
    </location>
</feature>
<evidence type="ECO:0000256" key="2">
    <source>
        <dbReference type="SAM" id="MobiDB-lite"/>
    </source>
</evidence>
<dbReference type="SMART" id="SM00530">
    <property type="entry name" value="HTH_XRE"/>
    <property type="match status" value="1"/>
</dbReference>
<dbReference type="SUPFAM" id="SSF51182">
    <property type="entry name" value="RmlC-like cupins"/>
    <property type="match status" value="1"/>
</dbReference>
<dbReference type="PANTHER" id="PTHR46797:SF2">
    <property type="entry name" value="TRANSCRIPTIONAL REGULATOR"/>
    <property type="match status" value="1"/>
</dbReference>
<dbReference type="EMBL" id="JACNJN010000027">
    <property type="protein sequence ID" value="MBC8333823.1"/>
    <property type="molecule type" value="Genomic_DNA"/>
</dbReference>
<dbReference type="SUPFAM" id="SSF47413">
    <property type="entry name" value="lambda repressor-like DNA-binding domains"/>
    <property type="match status" value="1"/>
</dbReference>
<evidence type="ECO:0000259" key="3">
    <source>
        <dbReference type="PROSITE" id="PS50943"/>
    </source>
</evidence>
<evidence type="ECO:0000313" key="5">
    <source>
        <dbReference type="Proteomes" id="UP000614469"/>
    </source>
</evidence>
<proteinExistence type="predicted"/>
<dbReference type="GO" id="GO:0003677">
    <property type="term" value="F:DNA binding"/>
    <property type="evidence" value="ECO:0007669"/>
    <property type="project" value="UniProtKB-KW"/>
</dbReference>
<name>A0A8J6TDU6_9CHLR</name>
<dbReference type="Pfam" id="PF07883">
    <property type="entry name" value="Cupin_2"/>
    <property type="match status" value="1"/>
</dbReference>
<dbReference type="PROSITE" id="PS50943">
    <property type="entry name" value="HTH_CROC1"/>
    <property type="match status" value="1"/>
</dbReference>
<dbReference type="InterPro" id="IPR013096">
    <property type="entry name" value="Cupin_2"/>
</dbReference>
<dbReference type="InterPro" id="IPR050807">
    <property type="entry name" value="TransReg_Diox_bact_type"/>
</dbReference>
<dbReference type="InterPro" id="IPR001387">
    <property type="entry name" value="Cro/C1-type_HTH"/>
</dbReference>
<dbReference type="AlphaFoldDB" id="A0A8J6TDU6"/>
<dbReference type="InterPro" id="IPR011051">
    <property type="entry name" value="RmlC_Cupin_sf"/>
</dbReference>
<evidence type="ECO:0000256" key="1">
    <source>
        <dbReference type="ARBA" id="ARBA00023125"/>
    </source>
</evidence>
<dbReference type="Gene3D" id="2.60.120.10">
    <property type="entry name" value="Jelly Rolls"/>
    <property type="match status" value="1"/>
</dbReference>
<sequence length="215" mass="23987">MDLYKKNAISVNVGARLRELRTDRGLSIRGLARQSNLSANALSMIERGKTSPSVSTLYKLADALGIPITSFFGSESKRASVVFRKSDERTRIPFQRGTWEGLGGENFIGRVEPFVLTLESGANSGPYEMKHTGHEFVICLRGALEYQVEDKFYNLEPGDSLLFSARLRHRWRNTGGNVTNALFILSGFAEGERPTPMHMTKGVDEDNDDEIIKEV</sequence>
<dbReference type="Pfam" id="PF01381">
    <property type="entry name" value="HTH_3"/>
    <property type="match status" value="1"/>
</dbReference>
<dbReference type="GO" id="GO:0003700">
    <property type="term" value="F:DNA-binding transcription factor activity"/>
    <property type="evidence" value="ECO:0007669"/>
    <property type="project" value="TreeGrafter"/>
</dbReference>
<dbReference type="Proteomes" id="UP000614469">
    <property type="component" value="Unassembled WGS sequence"/>
</dbReference>
<comment type="caution">
    <text evidence="4">The sequence shown here is derived from an EMBL/GenBank/DDBJ whole genome shotgun (WGS) entry which is preliminary data.</text>
</comment>
<feature type="region of interest" description="Disordered" evidence="2">
    <location>
        <begin position="195"/>
        <end position="215"/>
    </location>
</feature>
<evidence type="ECO:0000313" key="4">
    <source>
        <dbReference type="EMBL" id="MBC8333823.1"/>
    </source>
</evidence>
<reference evidence="4 5" key="1">
    <citation type="submission" date="2020-08" db="EMBL/GenBank/DDBJ databases">
        <title>Bridging the membrane lipid divide: bacteria of the FCB group superphylum have the potential to synthesize archaeal ether lipids.</title>
        <authorList>
            <person name="Villanueva L."/>
            <person name="Von Meijenfeldt F.A.B."/>
            <person name="Westbye A.B."/>
            <person name="Yadav S."/>
            <person name="Hopmans E.C."/>
            <person name="Dutilh B.E."/>
            <person name="Sinninghe Damste J.S."/>
        </authorList>
    </citation>
    <scope>NUCLEOTIDE SEQUENCE [LARGE SCALE GENOMIC DNA]</scope>
    <source>
        <strain evidence="4">NIOZ-UU36</strain>
    </source>
</reference>
<dbReference type="InterPro" id="IPR014710">
    <property type="entry name" value="RmlC-like_jellyroll"/>
</dbReference>
<dbReference type="CDD" id="cd00093">
    <property type="entry name" value="HTH_XRE"/>
    <property type="match status" value="1"/>
</dbReference>
<keyword evidence="1" id="KW-0238">DNA-binding</keyword>
<gene>
    <name evidence="4" type="ORF">H8E29_01020</name>
</gene>